<accession>X1H0Q6</accession>
<name>X1H0Q6_9ZZZZ</name>
<dbReference type="AlphaFoldDB" id="X1H0Q6"/>
<reference evidence="1" key="1">
    <citation type="journal article" date="2014" name="Front. Microbiol.">
        <title>High frequency of phylogenetically diverse reductive dehalogenase-homologous genes in deep subseafloor sedimentary metagenomes.</title>
        <authorList>
            <person name="Kawai M."/>
            <person name="Futagami T."/>
            <person name="Toyoda A."/>
            <person name="Takaki Y."/>
            <person name="Nishi S."/>
            <person name="Hori S."/>
            <person name="Arai W."/>
            <person name="Tsubouchi T."/>
            <person name="Morono Y."/>
            <person name="Uchiyama I."/>
            <person name="Ito T."/>
            <person name="Fujiyama A."/>
            <person name="Inagaki F."/>
            <person name="Takami H."/>
        </authorList>
    </citation>
    <scope>NUCLEOTIDE SEQUENCE</scope>
    <source>
        <strain evidence="1">Expedition CK06-06</strain>
    </source>
</reference>
<feature type="non-terminal residue" evidence="1">
    <location>
        <position position="260"/>
    </location>
</feature>
<sequence length="260" mass="28134">NYPFGEMWKVWMDGAGDCAGNDTDSGAILYEESSTTYGGSAGSMKYDYDNDGTVQTHPCVSVGGPLTRPKYSRAVAQIADLPSGIDSNWLAGSPKALALRFQGIFTNDPNEEMWVELTDDSGKSAKVTYGPPHLGEDDINDVNETSWHQWNIDLQEFVDSNGVSLAEVNAIAIGFGNPDETPTAGWGYGTMYIDDIRLYAARCLLEKRDADFTEFDYAPTGPGGDCVIDAEELDVMFGDWLDSDSTAYATAPPDDANLVA</sequence>
<proteinExistence type="predicted"/>
<gene>
    <name evidence="1" type="ORF">S03H2_52132</name>
</gene>
<dbReference type="Gene3D" id="2.60.120.430">
    <property type="entry name" value="Galactose-binding lectin"/>
    <property type="match status" value="1"/>
</dbReference>
<feature type="non-terminal residue" evidence="1">
    <location>
        <position position="1"/>
    </location>
</feature>
<dbReference type="EMBL" id="BARU01033107">
    <property type="protein sequence ID" value="GAH63746.1"/>
    <property type="molecule type" value="Genomic_DNA"/>
</dbReference>
<evidence type="ECO:0000313" key="1">
    <source>
        <dbReference type="EMBL" id="GAH63746.1"/>
    </source>
</evidence>
<protein>
    <submittedName>
        <fullName evidence="1">Uncharacterized protein</fullName>
    </submittedName>
</protein>
<comment type="caution">
    <text evidence="1">The sequence shown here is derived from an EMBL/GenBank/DDBJ whole genome shotgun (WGS) entry which is preliminary data.</text>
</comment>
<organism evidence="1">
    <name type="scientific">marine sediment metagenome</name>
    <dbReference type="NCBI Taxonomy" id="412755"/>
    <lineage>
        <taxon>unclassified sequences</taxon>
        <taxon>metagenomes</taxon>
        <taxon>ecological metagenomes</taxon>
    </lineage>
</organism>